<dbReference type="STRING" id="137265.SAMN05421684_4049"/>
<sequence length="72" mass="7848">MSAQQGIVREWHEELGWGVIDAPTVPGGCWAHFSALEMPGYRVLSAGQRVTFVAEAGEQDGFAYRAVSVRPN</sequence>
<evidence type="ECO:0000313" key="2">
    <source>
        <dbReference type="EMBL" id="SDZ27416.1"/>
    </source>
</evidence>
<gene>
    <name evidence="2" type="ORF">SAMN05421684_4049</name>
</gene>
<dbReference type="AlphaFoldDB" id="A0A1H3RNZ6"/>
<accession>A0A1H3RNZ6</accession>
<protein>
    <submittedName>
        <fullName evidence="2">Cold shock protein (Beta-ribbon, CspA family)</fullName>
    </submittedName>
</protein>
<dbReference type="EMBL" id="FNQB01000002">
    <property type="protein sequence ID" value="SDZ27416.1"/>
    <property type="molecule type" value="Genomic_DNA"/>
</dbReference>
<evidence type="ECO:0000313" key="3">
    <source>
        <dbReference type="Proteomes" id="UP000199632"/>
    </source>
</evidence>
<dbReference type="InterPro" id="IPR012156">
    <property type="entry name" value="Cold_shock_CspA"/>
</dbReference>
<dbReference type="OrthoDB" id="5195005at2"/>
<name>A0A1H3RNZ6_9ACTN</name>
<dbReference type="PROSITE" id="PS51857">
    <property type="entry name" value="CSD_2"/>
    <property type="match status" value="1"/>
</dbReference>
<dbReference type="PIRSF" id="PIRSF002599">
    <property type="entry name" value="Cold_shock_A"/>
    <property type="match status" value="1"/>
</dbReference>
<reference evidence="3" key="1">
    <citation type="submission" date="2016-10" db="EMBL/GenBank/DDBJ databases">
        <authorList>
            <person name="Varghese N."/>
            <person name="Submissions S."/>
        </authorList>
    </citation>
    <scope>NUCLEOTIDE SEQUENCE [LARGE SCALE GENOMIC DNA]</scope>
    <source>
        <strain evidence="3">DSM 44718</strain>
    </source>
</reference>
<organism evidence="2 3">
    <name type="scientific">Asanoa ishikariensis</name>
    <dbReference type="NCBI Taxonomy" id="137265"/>
    <lineage>
        <taxon>Bacteria</taxon>
        <taxon>Bacillati</taxon>
        <taxon>Actinomycetota</taxon>
        <taxon>Actinomycetes</taxon>
        <taxon>Micromonosporales</taxon>
        <taxon>Micromonosporaceae</taxon>
        <taxon>Asanoa</taxon>
    </lineage>
</organism>
<dbReference type="Gene3D" id="2.40.50.140">
    <property type="entry name" value="Nucleic acid-binding proteins"/>
    <property type="match status" value="1"/>
</dbReference>
<proteinExistence type="predicted"/>
<dbReference type="GO" id="GO:0003676">
    <property type="term" value="F:nucleic acid binding"/>
    <property type="evidence" value="ECO:0007669"/>
    <property type="project" value="InterPro"/>
</dbReference>
<dbReference type="SUPFAM" id="SSF50249">
    <property type="entry name" value="Nucleic acid-binding proteins"/>
    <property type="match status" value="1"/>
</dbReference>
<dbReference type="Proteomes" id="UP000199632">
    <property type="component" value="Unassembled WGS sequence"/>
</dbReference>
<dbReference type="Pfam" id="PF00313">
    <property type="entry name" value="CSD"/>
    <property type="match status" value="1"/>
</dbReference>
<dbReference type="InterPro" id="IPR002059">
    <property type="entry name" value="CSP_DNA-bd"/>
</dbReference>
<keyword evidence="3" id="KW-1185">Reference proteome</keyword>
<evidence type="ECO:0000259" key="1">
    <source>
        <dbReference type="PROSITE" id="PS51857"/>
    </source>
</evidence>
<dbReference type="RefSeq" id="WP_143049815.1">
    <property type="nucleotide sequence ID" value="NZ_BOND01000021.1"/>
</dbReference>
<dbReference type="InterPro" id="IPR012340">
    <property type="entry name" value="NA-bd_OB-fold"/>
</dbReference>
<feature type="domain" description="CSD" evidence="1">
    <location>
        <begin position="3"/>
        <end position="71"/>
    </location>
</feature>